<sequence length="203" mass="21710">MKPTKTKRHIQASLPRPSDVFPADVVPLMNPQTAVLVLGTPQRPTIELFPAGEGAVLVWGFDDPYETADRYQLCVYVTDDEAQRIFDSSATAGAIEPIRGELNNAGAVLVVTRPDGTHEARLYTIPRSVSTMAFQADLVSAAETIATYATNVVTQRKATPVSAAPSDALTAAELRAEIAEESALSAVMAALHETFVPLTFARA</sequence>
<comment type="caution">
    <text evidence="1">The sequence shown here is derived from an EMBL/GenBank/DDBJ whole genome shotgun (WGS) entry which is preliminary data.</text>
</comment>
<reference evidence="1" key="1">
    <citation type="submission" date="2023-07" db="EMBL/GenBank/DDBJ databases">
        <title>Sequencing the genomes of 1000 actinobacteria strains.</title>
        <authorList>
            <person name="Klenk H.-P."/>
        </authorList>
    </citation>
    <scope>NUCLEOTIDE SEQUENCE</scope>
    <source>
        <strain evidence="1">DSM 13988</strain>
    </source>
</reference>
<protein>
    <submittedName>
        <fullName evidence="1">Uncharacterized protein</fullName>
    </submittedName>
</protein>
<dbReference type="AlphaFoldDB" id="A0AAE3YGJ4"/>
<proteinExistence type="predicted"/>
<accession>A0AAE3YGJ4</accession>
<keyword evidence="2" id="KW-1185">Reference proteome</keyword>
<dbReference type="EMBL" id="JAVDUI010000001">
    <property type="protein sequence ID" value="MDR6891391.1"/>
    <property type="molecule type" value="Genomic_DNA"/>
</dbReference>
<organism evidence="1 2">
    <name type="scientific">Falsarthrobacter nasiphocae</name>
    <dbReference type="NCBI Taxonomy" id="189863"/>
    <lineage>
        <taxon>Bacteria</taxon>
        <taxon>Bacillati</taxon>
        <taxon>Actinomycetota</taxon>
        <taxon>Actinomycetes</taxon>
        <taxon>Micrococcales</taxon>
        <taxon>Micrococcaceae</taxon>
        <taxon>Falsarthrobacter</taxon>
    </lineage>
</organism>
<evidence type="ECO:0000313" key="1">
    <source>
        <dbReference type="EMBL" id="MDR6891391.1"/>
    </source>
</evidence>
<evidence type="ECO:0000313" key="2">
    <source>
        <dbReference type="Proteomes" id="UP001247307"/>
    </source>
</evidence>
<gene>
    <name evidence="1" type="ORF">J2S35_000331</name>
</gene>
<dbReference type="RefSeq" id="WP_309849129.1">
    <property type="nucleotide sequence ID" value="NZ_BAAAIU010000024.1"/>
</dbReference>
<name>A0AAE3YGJ4_9MICC</name>
<dbReference type="Proteomes" id="UP001247307">
    <property type="component" value="Unassembled WGS sequence"/>
</dbReference>